<dbReference type="Proteomes" id="UP001234178">
    <property type="component" value="Unassembled WGS sequence"/>
</dbReference>
<accession>A0ABQ9YS11</accession>
<dbReference type="EMBL" id="JAOYFB010000001">
    <property type="protein sequence ID" value="KAK4003402.1"/>
    <property type="molecule type" value="Genomic_DNA"/>
</dbReference>
<protein>
    <submittedName>
        <fullName evidence="1">Uncharacterized protein</fullName>
    </submittedName>
</protein>
<organism evidence="1 2">
    <name type="scientific">Daphnia magna</name>
    <dbReference type="NCBI Taxonomy" id="35525"/>
    <lineage>
        <taxon>Eukaryota</taxon>
        <taxon>Metazoa</taxon>
        <taxon>Ecdysozoa</taxon>
        <taxon>Arthropoda</taxon>
        <taxon>Crustacea</taxon>
        <taxon>Branchiopoda</taxon>
        <taxon>Diplostraca</taxon>
        <taxon>Cladocera</taxon>
        <taxon>Anomopoda</taxon>
        <taxon>Daphniidae</taxon>
        <taxon>Daphnia</taxon>
    </lineage>
</organism>
<name>A0ABQ9YS11_9CRUS</name>
<evidence type="ECO:0000313" key="1">
    <source>
        <dbReference type="EMBL" id="KAK4003402.1"/>
    </source>
</evidence>
<comment type="caution">
    <text evidence="1">The sequence shown here is derived from an EMBL/GenBank/DDBJ whole genome shotgun (WGS) entry which is preliminary data.</text>
</comment>
<gene>
    <name evidence="1" type="ORF">OUZ56_005169</name>
</gene>
<proteinExistence type="predicted"/>
<keyword evidence="2" id="KW-1185">Reference proteome</keyword>
<evidence type="ECO:0000313" key="2">
    <source>
        <dbReference type="Proteomes" id="UP001234178"/>
    </source>
</evidence>
<sequence length="83" mass="9550">MEKTVNGIGFANTKTQLLTSHNELDITKYYRVRCGENGYWHSLFQQPRMQVTYGMKKARVKPSKASWWGSASANLDESSYRSL</sequence>
<reference evidence="1 2" key="1">
    <citation type="journal article" date="2023" name="Nucleic Acids Res.">
        <title>The hologenome of Daphnia magna reveals possible DNA methylation and microbiome-mediated evolution of the host genome.</title>
        <authorList>
            <person name="Chaturvedi A."/>
            <person name="Li X."/>
            <person name="Dhandapani V."/>
            <person name="Marshall H."/>
            <person name="Kissane S."/>
            <person name="Cuenca-Cambronero M."/>
            <person name="Asole G."/>
            <person name="Calvet F."/>
            <person name="Ruiz-Romero M."/>
            <person name="Marangio P."/>
            <person name="Guigo R."/>
            <person name="Rago D."/>
            <person name="Mirbahai L."/>
            <person name="Eastwood N."/>
            <person name="Colbourne J.K."/>
            <person name="Zhou J."/>
            <person name="Mallon E."/>
            <person name="Orsini L."/>
        </authorList>
    </citation>
    <scope>NUCLEOTIDE SEQUENCE [LARGE SCALE GENOMIC DNA]</scope>
    <source>
        <strain evidence="1">LRV0_1</strain>
    </source>
</reference>